<dbReference type="Pfam" id="PF05705">
    <property type="entry name" value="DUF829"/>
    <property type="match status" value="1"/>
</dbReference>
<proteinExistence type="predicted"/>
<organism evidence="1 2">
    <name type="scientific">Calycina marina</name>
    <dbReference type="NCBI Taxonomy" id="1763456"/>
    <lineage>
        <taxon>Eukaryota</taxon>
        <taxon>Fungi</taxon>
        <taxon>Dikarya</taxon>
        <taxon>Ascomycota</taxon>
        <taxon>Pezizomycotina</taxon>
        <taxon>Leotiomycetes</taxon>
        <taxon>Helotiales</taxon>
        <taxon>Pezizellaceae</taxon>
        <taxon>Calycina</taxon>
    </lineage>
</organism>
<dbReference type="EMBL" id="MU253840">
    <property type="protein sequence ID" value="KAG9245567.1"/>
    <property type="molecule type" value="Genomic_DNA"/>
</dbReference>
<evidence type="ECO:0000313" key="2">
    <source>
        <dbReference type="Proteomes" id="UP000887226"/>
    </source>
</evidence>
<keyword evidence="2" id="KW-1185">Reference proteome</keyword>
<dbReference type="InterPro" id="IPR008547">
    <property type="entry name" value="DUF829_TMEM53"/>
</dbReference>
<dbReference type="AlphaFoldDB" id="A0A9P7Z5M2"/>
<protein>
    <submittedName>
        <fullName evidence="1">Uncharacterized protein</fullName>
    </submittedName>
</protein>
<evidence type="ECO:0000313" key="1">
    <source>
        <dbReference type="EMBL" id="KAG9245567.1"/>
    </source>
</evidence>
<reference evidence="1" key="1">
    <citation type="journal article" date="2021" name="IMA Fungus">
        <title>Genomic characterization of three marine fungi, including Emericellopsis atlantica sp. nov. with signatures of a generalist lifestyle and marine biomass degradation.</title>
        <authorList>
            <person name="Hagestad O.C."/>
            <person name="Hou L."/>
            <person name="Andersen J.H."/>
            <person name="Hansen E.H."/>
            <person name="Altermark B."/>
            <person name="Li C."/>
            <person name="Kuhnert E."/>
            <person name="Cox R.J."/>
            <person name="Crous P.W."/>
            <person name="Spatafora J.W."/>
            <person name="Lail K."/>
            <person name="Amirebrahimi M."/>
            <person name="Lipzen A."/>
            <person name="Pangilinan J."/>
            <person name="Andreopoulos W."/>
            <person name="Hayes R.D."/>
            <person name="Ng V."/>
            <person name="Grigoriev I.V."/>
            <person name="Jackson S.A."/>
            <person name="Sutton T.D.S."/>
            <person name="Dobson A.D.W."/>
            <person name="Rama T."/>
        </authorList>
    </citation>
    <scope>NUCLEOTIDE SEQUENCE</scope>
    <source>
        <strain evidence="1">TRa3180A</strain>
    </source>
</reference>
<sequence>MPSALSAVPPGEDVVPVSKGSNAGKPLAAFTKIAPVVGLYEPASGTAEPDSHPTTILFCSWMDAQPNHIDYYTRKYMKLFSHSRIILVTINTVRFLLQSEARRRADVKAAVTAILDRDEKSERLFVHSLSWIIDSAPGIPKFRRDIYSLLVPARTWCWLRWLPFAAMVLSAVSVVYVVVNWLPKLVWGELVWKPTAGMNDKKLIPLSCVKGYVYSKEDLAIDWNDVEKKCRLCNGEWPQGREEADS</sequence>
<gene>
    <name evidence="1" type="ORF">BJ878DRAFT_574755</name>
</gene>
<name>A0A9P7Z5M2_9HELO</name>
<comment type="caution">
    <text evidence="1">The sequence shown here is derived from an EMBL/GenBank/DDBJ whole genome shotgun (WGS) entry which is preliminary data.</text>
</comment>
<dbReference type="Proteomes" id="UP000887226">
    <property type="component" value="Unassembled WGS sequence"/>
</dbReference>
<dbReference type="OrthoDB" id="77878at2759"/>
<accession>A0A9P7Z5M2</accession>